<protein>
    <submittedName>
        <fullName evidence="1">Uncharacterized protein</fullName>
    </submittedName>
</protein>
<accession>A0A197KKP3</accession>
<keyword evidence="2" id="KW-1185">Reference proteome</keyword>
<proteinExistence type="predicted"/>
<dbReference type="Proteomes" id="UP000078512">
    <property type="component" value="Unassembled WGS sequence"/>
</dbReference>
<dbReference type="AlphaFoldDB" id="A0A197KKP3"/>
<dbReference type="EMBL" id="KV442011">
    <property type="protein sequence ID" value="OAQ36799.1"/>
    <property type="molecule type" value="Genomic_DNA"/>
</dbReference>
<evidence type="ECO:0000313" key="1">
    <source>
        <dbReference type="EMBL" id="OAQ36799.1"/>
    </source>
</evidence>
<name>A0A197KKP3_9FUNG</name>
<gene>
    <name evidence="1" type="ORF">K457DRAFT_12451</name>
</gene>
<dbReference type="OrthoDB" id="2432435at2759"/>
<organism evidence="1 2">
    <name type="scientific">Linnemannia elongata AG-77</name>
    <dbReference type="NCBI Taxonomy" id="1314771"/>
    <lineage>
        <taxon>Eukaryota</taxon>
        <taxon>Fungi</taxon>
        <taxon>Fungi incertae sedis</taxon>
        <taxon>Mucoromycota</taxon>
        <taxon>Mortierellomycotina</taxon>
        <taxon>Mortierellomycetes</taxon>
        <taxon>Mortierellales</taxon>
        <taxon>Mortierellaceae</taxon>
        <taxon>Linnemannia</taxon>
    </lineage>
</organism>
<evidence type="ECO:0000313" key="2">
    <source>
        <dbReference type="Proteomes" id="UP000078512"/>
    </source>
</evidence>
<sequence>MSINILETKLSKGDVADHFTAIASNGQKDIMHENLAALEGADLRRPDNFLRDRDKDKILGNLYRITTEQGHVKWVCFERYQEKYRTTALASFVQSVETAGGTYNPHLGQVTINLKFRTTFKDFFRRLST</sequence>
<reference evidence="1 2" key="1">
    <citation type="submission" date="2016-05" db="EMBL/GenBank/DDBJ databases">
        <title>Genome sequencing reveals origins of a unique bacterial endosymbiosis in the earliest lineages of terrestrial Fungi.</title>
        <authorList>
            <consortium name="DOE Joint Genome Institute"/>
            <person name="Uehling J."/>
            <person name="Gryganskyi A."/>
            <person name="Hameed K."/>
            <person name="Tschaplinski T."/>
            <person name="Misztal P."/>
            <person name="Wu S."/>
            <person name="Desiro A."/>
            <person name="Vande Pol N."/>
            <person name="Du Z.-Y."/>
            <person name="Zienkiewicz A."/>
            <person name="Zienkiewicz K."/>
            <person name="Morin E."/>
            <person name="Tisserant E."/>
            <person name="Splivallo R."/>
            <person name="Hainaut M."/>
            <person name="Henrissat B."/>
            <person name="Ohm R."/>
            <person name="Kuo A."/>
            <person name="Yan J."/>
            <person name="Lipzen A."/>
            <person name="Nolan M."/>
            <person name="Labutti K."/>
            <person name="Barry K."/>
            <person name="Goldstein A."/>
            <person name="Labbe J."/>
            <person name="Schadt C."/>
            <person name="Tuskan G."/>
            <person name="Grigoriev I."/>
            <person name="Martin F."/>
            <person name="Vilgalys R."/>
            <person name="Bonito G."/>
        </authorList>
    </citation>
    <scope>NUCLEOTIDE SEQUENCE [LARGE SCALE GENOMIC DNA]</scope>
    <source>
        <strain evidence="1 2">AG-77</strain>
    </source>
</reference>